<evidence type="ECO:0000256" key="4">
    <source>
        <dbReference type="ARBA" id="ARBA00008236"/>
    </source>
</evidence>
<dbReference type="RefSeq" id="WP_132768979.1">
    <property type="nucleotide sequence ID" value="NZ_SMAB01000010.1"/>
</dbReference>
<evidence type="ECO:0000256" key="3">
    <source>
        <dbReference type="ARBA" id="ARBA00001947"/>
    </source>
</evidence>
<dbReference type="Pfam" id="PF02073">
    <property type="entry name" value="Peptidase_M29"/>
    <property type="match status" value="1"/>
</dbReference>
<evidence type="ECO:0000256" key="6">
    <source>
        <dbReference type="ARBA" id="ARBA00022670"/>
    </source>
</evidence>
<dbReference type="PRINTS" id="PR00919">
    <property type="entry name" value="THERMOPTASE"/>
</dbReference>
<keyword evidence="11" id="KW-1185">Reference proteome</keyword>
<keyword evidence="9" id="KW-0482">Metalloprotease</keyword>
<evidence type="ECO:0000256" key="9">
    <source>
        <dbReference type="ARBA" id="ARBA00023049"/>
    </source>
</evidence>
<dbReference type="PANTHER" id="PTHR34448">
    <property type="entry name" value="AMINOPEPTIDASE"/>
    <property type="match status" value="1"/>
</dbReference>
<dbReference type="OrthoDB" id="9803993at2"/>
<dbReference type="InterPro" id="IPR000787">
    <property type="entry name" value="Peptidase_M29"/>
</dbReference>
<comment type="cofactor">
    <cofactor evidence="2">
        <name>Mg(2+)</name>
        <dbReference type="ChEBI" id="CHEBI:18420"/>
    </cofactor>
</comment>
<dbReference type="InterPro" id="IPR035097">
    <property type="entry name" value="M29_N-terminal"/>
</dbReference>
<dbReference type="Gene3D" id="3.40.1830.10">
    <property type="entry name" value="Thermophilic metalloprotease (M29)"/>
    <property type="match status" value="1"/>
</dbReference>
<dbReference type="AlphaFoldDB" id="A0A4R3KHH3"/>
<keyword evidence="6" id="KW-0645">Protease</keyword>
<keyword evidence="5 10" id="KW-0031">Aminopeptidase</keyword>
<name>A0A4R3KHH3_9BACI</name>
<comment type="similarity">
    <text evidence="4">Belongs to the peptidase M29 family.</text>
</comment>
<proteinExistence type="inferred from homology"/>
<evidence type="ECO:0000313" key="11">
    <source>
        <dbReference type="Proteomes" id="UP000295788"/>
    </source>
</evidence>
<dbReference type="Proteomes" id="UP000295788">
    <property type="component" value="Unassembled WGS sequence"/>
</dbReference>
<organism evidence="10 11">
    <name type="scientific">Tepidibacillus fermentans</name>
    <dbReference type="NCBI Taxonomy" id="1281767"/>
    <lineage>
        <taxon>Bacteria</taxon>
        <taxon>Bacillati</taxon>
        <taxon>Bacillota</taxon>
        <taxon>Bacilli</taxon>
        <taxon>Bacillales</taxon>
        <taxon>Bacillaceae</taxon>
        <taxon>Tepidibacillus</taxon>
    </lineage>
</organism>
<evidence type="ECO:0000256" key="5">
    <source>
        <dbReference type="ARBA" id="ARBA00022438"/>
    </source>
</evidence>
<evidence type="ECO:0000256" key="1">
    <source>
        <dbReference type="ARBA" id="ARBA00001941"/>
    </source>
</evidence>
<comment type="cofactor">
    <cofactor evidence="3">
        <name>Zn(2+)</name>
        <dbReference type="ChEBI" id="CHEBI:29105"/>
    </cofactor>
</comment>
<dbReference type="PANTHER" id="PTHR34448:SF3">
    <property type="entry name" value="AMINOPEPTIDASE AMPS"/>
    <property type="match status" value="1"/>
</dbReference>
<evidence type="ECO:0000313" key="10">
    <source>
        <dbReference type="EMBL" id="TCS82121.1"/>
    </source>
</evidence>
<dbReference type="InterPro" id="IPR052170">
    <property type="entry name" value="M29_Exopeptidase"/>
</dbReference>
<gene>
    <name evidence="10" type="ORF">EDD72_11057</name>
</gene>
<dbReference type="GO" id="GO:0004177">
    <property type="term" value="F:aminopeptidase activity"/>
    <property type="evidence" value="ECO:0007669"/>
    <property type="project" value="UniProtKB-KW"/>
</dbReference>
<dbReference type="GO" id="GO:0046872">
    <property type="term" value="F:metal ion binding"/>
    <property type="evidence" value="ECO:0007669"/>
    <property type="project" value="UniProtKB-KW"/>
</dbReference>
<protein>
    <submittedName>
        <fullName evidence="10">Aminopeptidase II</fullName>
    </submittedName>
</protein>
<dbReference type="SUPFAM" id="SSF144052">
    <property type="entry name" value="Thermophilic metalloprotease-like"/>
    <property type="match status" value="1"/>
</dbReference>
<keyword evidence="7" id="KW-0479">Metal-binding</keyword>
<comment type="cofactor">
    <cofactor evidence="1">
        <name>Co(2+)</name>
        <dbReference type="ChEBI" id="CHEBI:48828"/>
    </cofactor>
</comment>
<reference evidence="10 11" key="1">
    <citation type="submission" date="2019-03" db="EMBL/GenBank/DDBJ databases">
        <title>Genomic Encyclopedia of Type Strains, Phase IV (KMG-IV): sequencing the most valuable type-strain genomes for metagenomic binning, comparative biology and taxonomic classification.</title>
        <authorList>
            <person name="Goeker M."/>
        </authorList>
    </citation>
    <scope>NUCLEOTIDE SEQUENCE [LARGE SCALE GENOMIC DNA]</scope>
    <source>
        <strain evidence="10 11">DSM 23802</strain>
    </source>
</reference>
<accession>A0A4R3KHH3</accession>
<keyword evidence="8" id="KW-0378">Hydrolase</keyword>
<evidence type="ECO:0000256" key="7">
    <source>
        <dbReference type="ARBA" id="ARBA00022723"/>
    </source>
</evidence>
<dbReference type="EMBL" id="SMAB01000010">
    <property type="protein sequence ID" value="TCS82121.1"/>
    <property type="molecule type" value="Genomic_DNA"/>
</dbReference>
<evidence type="ECO:0000256" key="8">
    <source>
        <dbReference type="ARBA" id="ARBA00022801"/>
    </source>
</evidence>
<evidence type="ECO:0000256" key="2">
    <source>
        <dbReference type="ARBA" id="ARBA00001946"/>
    </source>
</evidence>
<dbReference type="GO" id="GO:0006508">
    <property type="term" value="P:proteolysis"/>
    <property type="evidence" value="ECO:0007669"/>
    <property type="project" value="UniProtKB-KW"/>
</dbReference>
<comment type="caution">
    <text evidence="10">The sequence shown here is derived from an EMBL/GenBank/DDBJ whole genome shotgun (WGS) entry which is preliminary data.</text>
</comment>
<sequence>MNSFERNLDKYAELAVKVGINVQPGQTLVINAPLTAADFVRKIAKKAYEVGAKNVHVEWNDEKLARIKYDLAPDEAFKEFPMWKAKGFEEMAENGAGFMSIISSDPDLLKGVDPKRIATFNKTAGLALQKYREYVLSDRVSWTVIGVPSKEWAAKVFPGLSEEEQIAKLWDAIFKVSRVDVEDPIQAWKEHNENLLKKVNYLNEKKYKKLHYKAKGTDLTIELPEEHIWLGGGGENQKDVYFNPNIPTEEVFTLPLKNGVNGVVRSTKPLNYSGNLIDNFSLTFKDGRIVDFTAEQGYDILKTLIETDEGSHYLGEVALVPYDSPISQTNILFYNTLYDENASCHLAIGSAYSSCLENGTNLSKEELKKKGANQSITHVDFMIGSRNLDIDGETKDGKLEPIFRQGNWAF</sequence>
<dbReference type="GO" id="GO:0008237">
    <property type="term" value="F:metallopeptidase activity"/>
    <property type="evidence" value="ECO:0007669"/>
    <property type="project" value="UniProtKB-KW"/>
</dbReference>